<evidence type="ECO:0000313" key="3">
    <source>
        <dbReference type="Proteomes" id="UP001239462"/>
    </source>
</evidence>
<dbReference type="InterPro" id="IPR010131">
    <property type="entry name" value="MdtP/NodT-like"/>
</dbReference>
<accession>A0ABT7PF31</accession>
<comment type="similarity">
    <text evidence="1">Belongs to the outer membrane factor (OMF) (TC 1.B.17) family.</text>
</comment>
<evidence type="ECO:0000313" key="2">
    <source>
        <dbReference type="EMBL" id="MDM4015099.1"/>
    </source>
</evidence>
<dbReference type="Gene3D" id="1.20.1600.10">
    <property type="entry name" value="Outer membrane efflux proteins (OEP)"/>
    <property type="match status" value="1"/>
</dbReference>
<reference evidence="2 3" key="1">
    <citation type="submission" date="2023-06" db="EMBL/GenBank/DDBJ databases">
        <title>Roseiconus lacunae JC819 isolated from Gulf of Mannar region, Tamil Nadu.</title>
        <authorList>
            <person name="Pk S."/>
            <person name="Ch S."/>
            <person name="Ch V.R."/>
        </authorList>
    </citation>
    <scope>NUCLEOTIDE SEQUENCE [LARGE SCALE GENOMIC DNA]</scope>
    <source>
        <strain evidence="2 3">JC819</strain>
    </source>
</reference>
<comment type="caution">
    <text evidence="2">The sequence shown here is derived from an EMBL/GenBank/DDBJ whole genome shotgun (WGS) entry which is preliminary data.</text>
</comment>
<dbReference type="PANTHER" id="PTHR30203:SF24">
    <property type="entry name" value="BLR4935 PROTEIN"/>
    <property type="match status" value="1"/>
</dbReference>
<keyword evidence="3" id="KW-1185">Reference proteome</keyword>
<sequence length="462" mass="49806">MAESLVDANASPEVRDVPEVQAVVFRDDEPGEGTEDSVDSEIQLAVPVKVEGFAMGEPGITLDAIEQLALANNPAIQQANAASARAGGIRTQVGLKPNPTIGYFGEEIGNEGAGGLHGAFVSQTFVRGDKLAWNRQVIGHDVNAMNWQIETQRQRVRTDIRLAFYDALAAQKRLQLAKDFRSVAQEGVTVSEERVDAKVGTRPDVLQSEIQLNEVDLSIQRAKFELSAALNELAALAGVPDLGTPTLIGELDAAVKSRDAEAEFAQIVAMSPQLAAAQARVDRARANIQRQQVQPIPNVTAQLGAGGDDGTGNAFANVQLSLPVPVHNKNQGNIRAAQAEYCAATQNVQRIRQGIRRDLSQVMREYNIAEATVRQYEQSILPKADETLKLMQQARDAGEFDFLRVLTARRAYFDANLKYVTAMGQLAQANAKIDGLLLTGGLSNVVTYDVGDDLRGQALSGQ</sequence>
<organism evidence="2 3">
    <name type="scientific">Roseiconus lacunae</name>
    <dbReference type="NCBI Taxonomy" id="2605694"/>
    <lineage>
        <taxon>Bacteria</taxon>
        <taxon>Pseudomonadati</taxon>
        <taxon>Planctomycetota</taxon>
        <taxon>Planctomycetia</taxon>
        <taxon>Pirellulales</taxon>
        <taxon>Pirellulaceae</taxon>
        <taxon>Roseiconus</taxon>
    </lineage>
</organism>
<dbReference type="PANTHER" id="PTHR30203">
    <property type="entry name" value="OUTER MEMBRANE CATION EFFLUX PROTEIN"/>
    <property type="match status" value="1"/>
</dbReference>
<dbReference type="InterPro" id="IPR003423">
    <property type="entry name" value="OMP_efflux"/>
</dbReference>
<proteinExistence type="inferred from homology"/>
<name>A0ABT7PF31_9BACT</name>
<dbReference type="RefSeq" id="WP_160149420.1">
    <property type="nucleotide sequence ID" value="NZ_JASZZN010000004.1"/>
</dbReference>
<dbReference type="EMBL" id="JASZZN010000004">
    <property type="protein sequence ID" value="MDM4015099.1"/>
    <property type="molecule type" value="Genomic_DNA"/>
</dbReference>
<dbReference type="Proteomes" id="UP001239462">
    <property type="component" value="Unassembled WGS sequence"/>
</dbReference>
<dbReference type="SUPFAM" id="SSF56954">
    <property type="entry name" value="Outer membrane efflux proteins (OEP)"/>
    <property type="match status" value="1"/>
</dbReference>
<protein>
    <submittedName>
        <fullName evidence="2">TolC family protein</fullName>
    </submittedName>
</protein>
<gene>
    <name evidence="2" type="ORF">QTN89_06630</name>
</gene>
<dbReference type="Pfam" id="PF02321">
    <property type="entry name" value="OEP"/>
    <property type="match status" value="2"/>
</dbReference>
<evidence type="ECO:0000256" key="1">
    <source>
        <dbReference type="ARBA" id="ARBA00007613"/>
    </source>
</evidence>